<dbReference type="Pfam" id="PF03819">
    <property type="entry name" value="MazG"/>
    <property type="match status" value="1"/>
</dbReference>
<dbReference type="InterPro" id="IPR004518">
    <property type="entry name" value="MazG-like_dom"/>
</dbReference>
<dbReference type="GeneID" id="28490848"/>
<dbReference type="SUPFAM" id="SSF101386">
    <property type="entry name" value="all-alpha NTP pyrophosphatases"/>
    <property type="match status" value="1"/>
</dbReference>
<dbReference type="PANTHER" id="PTHR42702">
    <property type="entry name" value="NUCLEOTIDE PYROPHOSPHOHYDROLASE"/>
    <property type="match status" value="1"/>
</dbReference>
<evidence type="ECO:0000313" key="2">
    <source>
        <dbReference type="EMBL" id="AMM53628.1"/>
    </source>
</evidence>
<dbReference type="PANTHER" id="PTHR42702:SF1">
    <property type="entry name" value="REGULATORY PROTEIN FOR BETA-LACTAMASE"/>
    <property type="match status" value="1"/>
</dbReference>
<reference evidence="2 3" key="2">
    <citation type="journal article" date="2016" name="Int. J. Syst. Evol. Microbiol.">
        <title>Pyrococcus kukulkanii sp. nov., a hyperthermophilic, piezophilic archaeon isolated from a deep-sea hydrothermal vent.</title>
        <authorList>
            <person name="Callac N."/>
            <person name="Oger P."/>
            <person name="Lesongeur F."/>
            <person name="Rattray J.E."/>
            <person name="Vannier P."/>
            <person name="Michoud G."/>
            <person name="Beauverger M."/>
            <person name="Gayet N."/>
            <person name="Rouxel O."/>
            <person name="Jebbar M."/>
            <person name="Godfroy A."/>
        </authorList>
    </citation>
    <scope>NUCLEOTIDE SEQUENCE [LARGE SCALE GENOMIC DNA]</scope>
    <source>
        <strain evidence="2 3">NCB100</strain>
    </source>
</reference>
<organism evidence="2 3">
    <name type="scientific">Pyrococcus kukulkanii</name>
    <dbReference type="NCBI Taxonomy" id="1609559"/>
    <lineage>
        <taxon>Archaea</taxon>
        <taxon>Methanobacteriati</taxon>
        <taxon>Methanobacteriota</taxon>
        <taxon>Thermococci</taxon>
        <taxon>Thermococcales</taxon>
        <taxon>Thermococcaceae</taxon>
        <taxon>Pyrococcus</taxon>
    </lineage>
</organism>
<dbReference type="AlphaFoldDB" id="A0A127B8L6"/>
<dbReference type="OrthoDB" id="49823at2157"/>
<name>A0A127B8L6_9EURY</name>
<dbReference type="CDD" id="cd11535">
    <property type="entry name" value="NTP-PPase_SsMazG"/>
    <property type="match status" value="1"/>
</dbReference>
<accession>A0A127B8L6</accession>
<keyword evidence="2" id="KW-0378">Hydrolase</keyword>
<dbReference type="PATRIC" id="fig|1609559.3.peg.709"/>
<evidence type="ECO:0000313" key="3">
    <source>
        <dbReference type="Proteomes" id="UP000070587"/>
    </source>
</evidence>
<dbReference type="RefSeq" id="WP_068321014.1">
    <property type="nucleotide sequence ID" value="NZ_CP010835.1"/>
</dbReference>
<dbReference type="GO" id="GO:0016787">
    <property type="term" value="F:hydrolase activity"/>
    <property type="evidence" value="ECO:0007669"/>
    <property type="project" value="UniProtKB-KW"/>
</dbReference>
<protein>
    <submittedName>
        <fullName evidence="2">Nucleotide pyrophosphohydrolase</fullName>
    </submittedName>
</protein>
<dbReference type="EMBL" id="CP010835">
    <property type="protein sequence ID" value="AMM53628.1"/>
    <property type="molecule type" value="Genomic_DNA"/>
</dbReference>
<sequence length="98" mass="11419">MRISEFQEMIKEIYYHKDKKRGVERTFFWFVEEVGELAEALRKNDREALEEEFADVLAWLASLANLVGIDLEEAAKKKYPGVCPYCGKKPCECPEDLL</sequence>
<dbReference type="Gene3D" id="1.10.287.1080">
    <property type="entry name" value="MazG-like"/>
    <property type="match status" value="1"/>
</dbReference>
<dbReference type="STRING" id="1609559.TQ32_03390"/>
<gene>
    <name evidence="2" type="ORF">TQ32_03390</name>
</gene>
<evidence type="ECO:0000259" key="1">
    <source>
        <dbReference type="Pfam" id="PF03819"/>
    </source>
</evidence>
<feature type="domain" description="NTP pyrophosphohydrolase MazG-like" evidence="1">
    <location>
        <begin position="24"/>
        <end position="86"/>
    </location>
</feature>
<reference evidence="3" key="1">
    <citation type="submission" date="2015-02" db="EMBL/GenBank/DDBJ databases">
        <title>Pyrococcus kukulkanii sp. nov., a novel hyperthermophilic archaeon isolated from a deep-sea hydrothermal vent at the Guaymas Basin.</title>
        <authorList>
            <person name="Oger P.M."/>
            <person name="Callac N."/>
            <person name="Jebbar M."/>
            <person name="Godfroy A."/>
        </authorList>
    </citation>
    <scope>NUCLEOTIDE SEQUENCE [LARGE SCALE GENOMIC DNA]</scope>
    <source>
        <strain evidence="3">NCB100</strain>
    </source>
</reference>
<dbReference type="Proteomes" id="UP000070587">
    <property type="component" value="Chromosome"/>
</dbReference>
<proteinExistence type="predicted"/>
<dbReference type="KEGG" id="pyc:TQ32_03390"/>